<dbReference type="OrthoDB" id="7161229at2"/>
<name>A0A4R6A1N9_9RHOB</name>
<dbReference type="AlphaFoldDB" id="A0A4R6A1N9"/>
<feature type="compositionally biased region" description="Acidic residues" evidence="1">
    <location>
        <begin position="93"/>
        <end position="103"/>
    </location>
</feature>
<dbReference type="EMBL" id="SNAA01000017">
    <property type="protein sequence ID" value="TDL76337.1"/>
    <property type="molecule type" value="Genomic_DNA"/>
</dbReference>
<dbReference type="RefSeq" id="WP_133397706.1">
    <property type="nucleotide sequence ID" value="NZ_SNAA01000017.1"/>
</dbReference>
<evidence type="ECO:0000256" key="1">
    <source>
        <dbReference type="SAM" id="MobiDB-lite"/>
    </source>
</evidence>
<feature type="compositionally biased region" description="Acidic residues" evidence="1">
    <location>
        <begin position="59"/>
        <end position="83"/>
    </location>
</feature>
<evidence type="ECO:0000313" key="2">
    <source>
        <dbReference type="EMBL" id="TDL76337.1"/>
    </source>
</evidence>
<evidence type="ECO:0000313" key="3">
    <source>
        <dbReference type="Proteomes" id="UP000295701"/>
    </source>
</evidence>
<accession>A0A4R6A1N9</accession>
<reference evidence="2 3" key="1">
    <citation type="submission" date="2019-03" db="EMBL/GenBank/DDBJ databases">
        <title>Primorskyibacter sp. SS33 isolated from sediments.</title>
        <authorList>
            <person name="Xunke S."/>
        </authorList>
    </citation>
    <scope>NUCLEOTIDE SEQUENCE [LARGE SCALE GENOMIC DNA]</scope>
    <source>
        <strain evidence="2 3">SS33</strain>
    </source>
</reference>
<comment type="caution">
    <text evidence="2">The sequence shown here is derived from an EMBL/GenBank/DDBJ whole genome shotgun (WGS) entry which is preliminary data.</text>
</comment>
<feature type="region of interest" description="Disordered" evidence="1">
    <location>
        <begin position="47"/>
        <end position="234"/>
    </location>
</feature>
<proteinExistence type="predicted"/>
<protein>
    <submittedName>
        <fullName evidence="2">Cell envelope biogenesis protein TolA</fullName>
    </submittedName>
</protein>
<organism evidence="2 3">
    <name type="scientific">Palleronia sediminis</name>
    <dbReference type="NCBI Taxonomy" id="2547833"/>
    <lineage>
        <taxon>Bacteria</taxon>
        <taxon>Pseudomonadati</taxon>
        <taxon>Pseudomonadota</taxon>
        <taxon>Alphaproteobacteria</taxon>
        <taxon>Rhodobacterales</taxon>
        <taxon>Roseobacteraceae</taxon>
        <taxon>Palleronia</taxon>
    </lineage>
</organism>
<gene>
    <name evidence="2" type="ORF">E2L08_13935</name>
</gene>
<feature type="compositionally biased region" description="Pro residues" evidence="1">
    <location>
        <begin position="104"/>
        <end position="116"/>
    </location>
</feature>
<sequence length="368" mass="38721">MDTAFIISASAHAALIALLMLGGLFEREPLPAPSVADVTVLSEEEFAALTRPEIGDPAPEPEVEPEPEPEPAAEPEPEPEPEPTPEPTPEPEPAPEPEPESEPTPEPMPEPEPAPSEAPDLPIAPSDSPRAAPRVSSVPEAPAPPEAETAETRTDAVDPDPTAEAPDPVEPEAPAAPPETATEIVTEDADPGTTVAGAAPSTSARPRTRPARPTPPVETPQTPARTAEAASDNVQSAVNDTLSGLQDMAETGAALGAPAGPPLSFGEKEAFRLAVRRCWQVDTGSESANVTVSIRFEMTPDGRVVGDSLRQTAASGGSDAAIRSAFERGRRAILRCQNENGGYQLPQDKYAHWREVEVTFNPTDMRMR</sequence>
<keyword evidence="3" id="KW-1185">Reference proteome</keyword>
<dbReference type="Proteomes" id="UP000295701">
    <property type="component" value="Unassembled WGS sequence"/>
</dbReference>
<dbReference type="Gene3D" id="3.30.1150.10">
    <property type="match status" value="1"/>
</dbReference>
<feature type="compositionally biased region" description="Low complexity" evidence="1">
    <location>
        <begin position="131"/>
        <end position="140"/>
    </location>
</feature>